<gene>
    <name evidence="3" type="ORF">DK847_03245</name>
</gene>
<evidence type="ECO:0000313" key="3">
    <source>
        <dbReference type="EMBL" id="PZF78823.1"/>
    </source>
</evidence>
<evidence type="ECO:0000256" key="1">
    <source>
        <dbReference type="ARBA" id="ARBA00023125"/>
    </source>
</evidence>
<dbReference type="InterPro" id="IPR014710">
    <property type="entry name" value="RmlC-like_jellyroll"/>
</dbReference>
<keyword evidence="4" id="KW-1185">Reference proteome</keyword>
<dbReference type="PANTHER" id="PTHR46797:SF10">
    <property type="entry name" value="BLR1115 PROTEIN"/>
    <property type="match status" value="1"/>
</dbReference>
<dbReference type="Pfam" id="PF01381">
    <property type="entry name" value="HTH_3"/>
    <property type="match status" value="1"/>
</dbReference>
<sequence length="190" mass="21163">MEQVDLFSDSIERRIAQRIRSLRTERQWPLEELSQRSGVSRATLSRIENGEVSPTAAVLCKICGAFELTLSRLMVLVEEGFAPFLPRDGQLVWADPETGYQRRAVSPPAPGLSGEVVESTLKPGTRIAYDRPPRPGLEHHLVMLDGALSLTVDGIRHRLAAGDCLRYRLHGESLFETPANSGARYHLFMV</sequence>
<evidence type="ECO:0000313" key="4">
    <source>
        <dbReference type="Proteomes" id="UP000248795"/>
    </source>
</evidence>
<feature type="domain" description="HTH cro/C1-type" evidence="2">
    <location>
        <begin position="19"/>
        <end position="73"/>
    </location>
</feature>
<dbReference type="CDD" id="cd02209">
    <property type="entry name" value="cupin_XRE_C"/>
    <property type="match status" value="1"/>
</dbReference>
<dbReference type="RefSeq" id="WP_111196151.1">
    <property type="nucleotide sequence ID" value="NZ_QKVK01000001.1"/>
</dbReference>
<dbReference type="InterPro" id="IPR001387">
    <property type="entry name" value="Cro/C1-type_HTH"/>
</dbReference>
<dbReference type="Proteomes" id="UP000248795">
    <property type="component" value="Unassembled WGS sequence"/>
</dbReference>
<dbReference type="PANTHER" id="PTHR46797">
    <property type="entry name" value="HTH-TYPE TRANSCRIPTIONAL REGULATOR"/>
    <property type="match status" value="1"/>
</dbReference>
<dbReference type="AlphaFoldDB" id="A0A2W2CF88"/>
<dbReference type="SUPFAM" id="SSF51182">
    <property type="entry name" value="RmlC-like cupins"/>
    <property type="match status" value="1"/>
</dbReference>
<keyword evidence="1" id="KW-0238">DNA-binding</keyword>
<dbReference type="GO" id="GO:0005829">
    <property type="term" value="C:cytosol"/>
    <property type="evidence" value="ECO:0007669"/>
    <property type="project" value="TreeGrafter"/>
</dbReference>
<dbReference type="PROSITE" id="PS50943">
    <property type="entry name" value="HTH_CROC1"/>
    <property type="match status" value="1"/>
</dbReference>
<protein>
    <submittedName>
        <fullName evidence="3">XRE family transcriptional regulator</fullName>
    </submittedName>
</protein>
<dbReference type="SUPFAM" id="SSF47413">
    <property type="entry name" value="lambda repressor-like DNA-binding domains"/>
    <property type="match status" value="1"/>
</dbReference>
<dbReference type="GO" id="GO:0003700">
    <property type="term" value="F:DNA-binding transcription factor activity"/>
    <property type="evidence" value="ECO:0007669"/>
    <property type="project" value="TreeGrafter"/>
</dbReference>
<dbReference type="Gene3D" id="1.10.260.40">
    <property type="entry name" value="lambda repressor-like DNA-binding domains"/>
    <property type="match status" value="1"/>
</dbReference>
<dbReference type="CDD" id="cd00093">
    <property type="entry name" value="HTH_XRE"/>
    <property type="match status" value="1"/>
</dbReference>
<evidence type="ECO:0000259" key="2">
    <source>
        <dbReference type="PROSITE" id="PS50943"/>
    </source>
</evidence>
<reference evidence="4" key="1">
    <citation type="submission" date="2018-06" db="EMBL/GenBank/DDBJ databases">
        <title>Aestuariibacter litoralis strain KCTC 52945T.</title>
        <authorList>
            <person name="Li X."/>
            <person name="Salam N."/>
            <person name="Li J.-L."/>
            <person name="Chen Y.-M."/>
            <person name="Yang Z.-W."/>
            <person name="Zhang L.-Y."/>
            <person name="Han M.-X."/>
            <person name="Xiao M."/>
            <person name="Li W.-J."/>
        </authorList>
    </citation>
    <scope>NUCLEOTIDE SEQUENCE [LARGE SCALE GENOMIC DNA]</scope>
    <source>
        <strain evidence="4">KCTC 52945</strain>
    </source>
</reference>
<dbReference type="GO" id="GO:0003677">
    <property type="term" value="F:DNA binding"/>
    <property type="evidence" value="ECO:0007669"/>
    <property type="project" value="UniProtKB-KW"/>
</dbReference>
<name>A0A2W2CF88_9HYPH</name>
<dbReference type="InterPro" id="IPR010982">
    <property type="entry name" value="Lambda_DNA-bd_dom_sf"/>
</dbReference>
<dbReference type="InterPro" id="IPR011051">
    <property type="entry name" value="RmlC_Cupin_sf"/>
</dbReference>
<dbReference type="SMART" id="SM00530">
    <property type="entry name" value="HTH_XRE"/>
    <property type="match status" value="1"/>
</dbReference>
<proteinExistence type="predicted"/>
<dbReference type="EMBL" id="QKVK01000001">
    <property type="protein sequence ID" value="PZF78823.1"/>
    <property type="molecule type" value="Genomic_DNA"/>
</dbReference>
<organism evidence="3 4">
    <name type="scientific">Aestuariivirga litoralis</name>
    <dbReference type="NCBI Taxonomy" id="2650924"/>
    <lineage>
        <taxon>Bacteria</taxon>
        <taxon>Pseudomonadati</taxon>
        <taxon>Pseudomonadota</taxon>
        <taxon>Alphaproteobacteria</taxon>
        <taxon>Hyphomicrobiales</taxon>
        <taxon>Aestuariivirgaceae</taxon>
        <taxon>Aestuariivirga</taxon>
    </lineage>
</organism>
<accession>A0A2W2CF88</accession>
<dbReference type="InterPro" id="IPR050807">
    <property type="entry name" value="TransReg_Diox_bact_type"/>
</dbReference>
<dbReference type="Gene3D" id="2.60.120.10">
    <property type="entry name" value="Jelly Rolls"/>
    <property type="match status" value="1"/>
</dbReference>
<comment type="caution">
    <text evidence="3">The sequence shown here is derived from an EMBL/GenBank/DDBJ whole genome shotgun (WGS) entry which is preliminary data.</text>
</comment>